<evidence type="ECO:0000313" key="3">
    <source>
        <dbReference type="Proteomes" id="UP001230426"/>
    </source>
</evidence>
<evidence type="ECO:0000256" key="1">
    <source>
        <dbReference type="SAM" id="SignalP"/>
    </source>
</evidence>
<accession>A0ABT9RMB8</accession>
<dbReference type="EMBL" id="JAUSRB010000004">
    <property type="protein sequence ID" value="MDP9870432.1"/>
    <property type="molecule type" value="Genomic_DNA"/>
</dbReference>
<organism evidence="2 3">
    <name type="scientific">Streptosporangium brasiliense</name>
    <dbReference type="NCBI Taxonomy" id="47480"/>
    <lineage>
        <taxon>Bacteria</taxon>
        <taxon>Bacillati</taxon>
        <taxon>Actinomycetota</taxon>
        <taxon>Actinomycetes</taxon>
        <taxon>Streptosporangiales</taxon>
        <taxon>Streptosporangiaceae</taxon>
        <taxon>Streptosporangium</taxon>
    </lineage>
</organism>
<name>A0ABT9RMB8_9ACTN</name>
<proteinExistence type="predicted"/>
<evidence type="ECO:0000313" key="2">
    <source>
        <dbReference type="EMBL" id="MDP9870432.1"/>
    </source>
</evidence>
<feature type="chain" id="PRO_5047335708" description="Lipoprotein" evidence="1">
    <location>
        <begin position="16"/>
        <end position="98"/>
    </location>
</feature>
<protein>
    <recommendedName>
        <fullName evidence="4">Lipoprotein</fullName>
    </recommendedName>
</protein>
<reference evidence="2 3" key="1">
    <citation type="submission" date="2023-07" db="EMBL/GenBank/DDBJ databases">
        <title>Sequencing the genomes of 1000 actinobacteria strains.</title>
        <authorList>
            <person name="Klenk H.-P."/>
        </authorList>
    </citation>
    <scope>NUCLEOTIDE SEQUENCE [LARGE SCALE GENOMIC DNA]</scope>
    <source>
        <strain evidence="2 3">DSM 44109</strain>
    </source>
</reference>
<comment type="caution">
    <text evidence="2">The sequence shown here is derived from an EMBL/GenBank/DDBJ whole genome shotgun (WGS) entry which is preliminary data.</text>
</comment>
<gene>
    <name evidence="2" type="ORF">J2S55_009770</name>
</gene>
<dbReference type="Proteomes" id="UP001230426">
    <property type="component" value="Unassembled WGS sequence"/>
</dbReference>
<keyword evidence="3" id="KW-1185">Reference proteome</keyword>
<evidence type="ECO:0008006" key="4">
    <source>
        <dbReference type="Google" id="ProtNLM"/>
    </source>
</evidence>
<sequence length="98" mass="10562">MRSHTLFLVAGSVAAALLLTGCSEFNQKNGRGDTPIGKVDNSGAEIINMPDTFGNLATKCSHGFRVWSTTHGSSDDKTEYASQIWVERDSKCPQDGVQ</sequence>
<dbReference type="PROSITE" id="PS51257">
    <property type="entry name" value="PROKAR_LIPOPROTEIN"/>
    <property type="match status" value="1"/>
</dbReference>
<dbReference type="RefSeq" id="WP_306876347.1">
    <property type="nucleotide sequence ID" value="NZ_JAUSRB010000004.1"/>
</dbReference>
<keyword evidence="1" id="KW-0732">Signal</keyword>
<feature type="signal peptide" evidence="1">
    <location>
        <begin position="1"/>
        <end position="15"/>
    </location>
</feature>